<protein>
    <submittedName>
        <fullName evidence="2">Uncharacterized protein</fullName>
    </submittedName>
</protein>
<organism evidence="2 3">
    <name type="scientific">Deinococcus soli</name>
    <name type="common">ex Cha et al. 2016</name>
    <dbReference type="NCBI Taxonomy" id="1309411"/>
    <lineage>
        <taxon>Bacteria</taxon>
        <taxon>Thermotogati</taxon>
        <taxon>Deinococcota</taxon>
        <taxon>Deinococci</taxon>
        <taxon>Deinococcales</taxon>
        <taxon>Deinococcaceae</taxon>
        <taxon>Deinococcus</taxon>
    </lineage>
</organism>
<dbReference type="EMBL" id="JAVDQK010000005">
    <property type="protein sequence ID" value="MDR6218911.1"/>
    <property type="molecule type" value="Genomic_DNA"/>
</dbReference>
<accession>A0AAE3XD99</accession>
<evidence type="ECO:0000256" key="1">
    <source>
        <dbReference type="SAM" id="MobiDB-lite"/>
    </source>
</evidence>
<proteinExistence type="predicted"/>
<gene>
    <name evidence="2" type="ORF">J2Y00_002508</name>
</gene>
<comment type="caution">
    <text evidence="2">The sequence shown here is derived from an EMBL/GenBank/DDBJ whole genome shotgun (WGS) entry which is preliminary data.</text>
</comment>
<name>A0AAE3XD99_9DEIO</name>
<feature type="region of interest" description="Disordered" evidence="1">
    <location>
        <begin position="159"/>
        <end position="178"/>
    </location>
</feature>
<evidence type="ECO:0000313" key="3">
    <source>
        <dbReference type="Proteomes" id="UP001185331"/>
    </source>
</evidence>
<dbReference type="RefSeq" id="WP_309853716.1">
    <property type="nucleotide sequence ID" value="NZ_JAVDQJ010000004.1"/>
</dbReference>
<reference evidence="2" key="1">
    <citation type="submission" date="2023-07" db="EMBL/GenBank/DDBJ databases">
        <title>Sorghum-associated microbial communities from plants grown in Nebraska, USA.</title>
        <authorList>
            <person name="Schachtman D."/>
        </authorList>
    </citation>
    <scope>NUCLEOTIDE SEQUENCE</scope>
    <source>
        <strain evidence="2">BE330</strain>
    </source>
</reference>
<dbReference type="AlphaFoldDB" id="A0AAE3XD99"/>
<sequence>MTRTTDPRLNALLSELRTFLGTPGALIGVNWSTPAGTLSGNYDQIRPAFHAPELHLTRGQTGTTDAHALRVPLTSFSDVTRHAADAEHPMIRYHLRSAGGATGTHLHLVLLDAVTLRRHTCPNCRSLFTLEHDQHEFTREVDFSVLHCRACGEDFTPAAEPASMRGANTARPNSTHAP</sequence>
<dbReference type="Proteomes" id="UP001185331">
    <property type="component" value="Unassembled WGS sequence"/>
</dbReference>
<evidence type="ECO:0000313" key="2">
    <source>
        <dbReference type="EMBL" id="MDR6218911.1"/>
    </source>
</evidence>